<name>A0A8J8NAG1_HALGN</name>
<keyword evidence="1" id="KW-0812">Transmembrane</keyword>
<evidence type="ECO:0000256" key="1">
    <source>
        <dbReference type="SAM" id="Phobius"/>
    </source>
</evidence>
<proteinExistence type="predicted"/>
<keyword evidence="1" id="KW-0472">Membrane</keyword>
<accession>A0A8J8NAG1</accession>
<evidence type="ECO:0000313" key="3">
    <source>
        <dbReference type="Proteomes" id="UP000785679"/>
    </source>
</evidence>
<sequence length="165" mass="17824">MNTTEAVLCISAVDTCLPATLMIALIQSSVRMICVRSRIASKKRSTSMVSISSQSTSSSQSRIVPGFWGVCSILTFMWVIQSWRANLSERCLWRSYSEISLNPSSDRLIMVISISSSSSCSCTVALSSLTSSCATIIGLSSSIPLPSSITIFSCVYSLSFSIIIY</sequence>
<protein>
    <submittedName>
        <fullName evidence="2">Uncharacterized protein</fullName>
    </submittedName>
</protein>
<gene>
    <name evidence="2" type="ORF">FGO68_gene12268</name>
</gene>
<organism evidence="2 3">
    <name type="scientific">Halteria grandinella</name>
    <dbReference type="NCBI Taxonomy" id="5974"/>
    <lineage>
        <taxon>Eukaryota</taxon>
        <taxon>Sar</taxon>
        <taxon>Alveolata</taxon>
        <taxon>Ciliophora</taxon>
        <taxon>Intramacronucleata</taxon>
        <taxon>Spirotrichea</taxon>
        <taxon>Stichotrichia</taxon>
        <taxon>Sporadotrichida</taxon>
        <taxon>Halteriidae</taxon>
        <taxon>Halteria</taxon>
    </lineage>
</organism>
<comment type="caution">
    <text evidence="2">The sequence shown here is derived from an EMBL/GenBank/DDBJ whole genome shotgun (WGS) entry which is preliminary data.</text>
</comment>
<reference evidence="2" key="1">
    <citation type="submission" date="2019-06" db="EMBL/GenBank/DDBJ databases">
        <authorList>
            <person name="Zheng W."/>
        </authorList>
    </citation>
    <scope>NUCLEOTIDE SEQUENCE</scope>
    <source>
        <strain evidence="2">QDHG01</strain>
    </source>
</reference>
<dbReference type="Proteomes" id="UP000785679">
    <property type="component" value="Unassembled WGS sequence"/>
</dbReference>
<dbReference type="AlphaFoldDB" id="A0A8J8NAG1"/>
<keyword evidence="3" id="KW-1185">Reference proteome</keyword>
<evidence type="ECO:0000313" key="2">
    <source>
        <dbReference type="EMBL" id="TNV70900.1"/>
    </source>
</evidence>
<keyword evidence="1" id="KW-1133">Transmembrane helix</keyword>
<dbReference type="EMBL" id="RRYP01031820">
    <property type="protein sequence ID" value="TNV70900.1"/>
    <property type="molecule type" value="Genomic_DNA"/>
</dbReference>
<feature type="transmembrane region" description="Helical" evidence="1">
    <location>
        <begin position="67"/>
        <end position="87"/>
    </location>
</feature>